<keyword evidence="6 8" id="KW-0472">Membrane</keyword>
<feature type="transmembrane region" description="Helical" evidence="8">
    <location>
        <begin position="123"/>
        <end position="148"/>
    </location>
</feature>
<gene>
    <name evidence="10" type="ORF">GB993_07950</name>
</gene>
<evidence type="ECO:0000256" key="6">
    <source>
        <dbReference type="ARBA" id="ARBA00023136"/>
    </source>
</evidence>
<name>A0A6N9I397_9LACO</name>
<feature type="region of interest" description="Disordered" evidence="7">
    <location>
        <begin position="448"/>
        <end position="468"/>
    </location>
</feature>
<feature type="transmembrane region" description="Helical" evidence="8">
    <location>
        <begin position="422"/>
        <end position="442"/>
    </location>
</feature>
<dbReference type="NCBIfam" id="TIGR00711">
    <property type="entry name" value="efflux_EmrB"/>
    <property type="match status" value="1"/>
</dbReference>
<feature type="transmembrane region" description="Helical" evidence="8">
    <location>
        <begin position="253"/>
        <end position="274"/>
    </location>
</feature>
<evidence type="ECO:0000256" key="7">
    <source>
        <dbReference type="SAM" id="MobiDB-lite"/>
    </source>
</evidence>
<dbReference type="EMBL" id="WEZQ01000014">
    <property type="protein sequence ID" value="MYV17435.1"/>
    <property type="molecule type" value="Genomic_DNA"/>
</dbReference>
<comment type="subcellular location">
    <subcellularLocation>
        <location evidence="1">Cell membrane</location>
        <topology evidence="1">Multi-pass membrane protein</topology>
    </subcellularLocation>
</comment>
<feature type="transmembrane region" description="Helical" evidence="8">
    <location>
        <begin position="342"/>
        <end position="361"/>
    </location>
</feature>
<evidence type="ECO:0000256" key="1">
    <source>
        <dbReference type="ARBA" id="ARBA00004651"/>
    </source>
</evidence>
<keyword evidence="4 8" id="KW-0812">Transmembrane</keyword>
<feature type="domain" description="Major facilitator superfamily (MFS) profile" evidence="9">
    <location>
        <begin position="1"/>
        <end position="446"/>
    </location>
</feature>
<evidence type="ECO:0000256" key="4">
    <source>
        <dbReference type="ARBA" id="ARBA00022692"/>
    </source>
</evidence>
<dbReference type="OrthoDB" id="9816041at2"/>
<feature type="transmembrane region" description="Helical" evidence="8">
    <location>
        <begin position="319"/>
        <end position="336"/>
    </location>
</feature>
<feature type="transmembrane region" description="Helical" evidence="8">
    <location>
        <begin position="66"/>
        <end position="84"/>
    </location>
</feature>
<dbReference type="Proteomes" id="UP000449209">
    <property type="component" value="Unassembled WGS sequence"/>
</dbReference>
<dbReference type="AlphaFoldDB" id="A0A6N9I397"/>
<keyword evidence="5 8" id="KW-1133">Transmembrane helix</keyword>
<dbReference type="SUPFAM" id="SSF103473">
    <property type="entry name" value="MFS general substrate transporter"/>
    <property type="match status" value="1"/>
</dbReference>
<proteinExistence type="predicted"/>
<feature type="transmembrane region" description="Helical" evidence="8">
    <location>
        <begin position="286"/>
        <end position="307"/>
    </location>
</feature>
<protein>
    <submittedName>
        <fullName evidence="10">DHA2 family efflux MFS transporter permease subunit</fullName>
    </submittedName>
</protein>
<organism evidence="10 11">
    <name type="scientific">Furfurilactobacillus milii</name>
    <dbReference type="NCBI Taxonomy" id="2888272"/>
    <lineage>
        <taxon>Bacteria</taxon>
        <taxon>Bacillati</taxon>
        <taxon>Bacillota</taxon>
        <taxon>Bacilli</taxon>
        <taxon>Lactobacillales</taxon>
        <taxon>Lactobacillaceae</taxon>
        <taxon>Furfurilactobacillus</taxon>
    </lineage>
</organism>
<dbReference type="InterPro" id="IPR020846">
    <property type="entry name" value="MFS_dom"/>
</dbReference>
<keyword evidence="2" id="KW-0813">Transport</keyword>
<sequence>MMGLLLGGFIGMFSETALNIALSSLATKMNVPMGTIQWLVIGYLLVVGILLPLSSLLTRWFTTRQLLIFALCDFIVGAIVAALAPSFGMLLVGRMIQGIGTGILLPLIFLVALSIYPMDKRGAAMGIIGLVIMFAPAVGPTLAGLILGVLSWRYIFWVMVPILLIALILAIIFTKNVSELTRPHVDVLSIVMSTIGFGGVVIGVSLASQTGWGSWEVLLALVVGIVSLALFCRRQLHLDEPILNVRAFGIRSFSVGTSLVMVDFMVIMSSMYLLPMYWQDGLMVPVALTGMLMLPGGIINAVVSSISGRLFDRLGGRRPVIAGFCVAAVGAVLLVLTNSHSAYWYVVVAHIILMIGAPLAMSPAQTYGLNALPPRLAADGSSIMNTLQQICGAIATALSTSLMSTGEAGQRTRDAVSSGTRMGFMLTLTLAIIGVIVATVFVRQQQAPADVEETSATQSAGHEAPAER</sequence>
<feature type="transmembrane region" description="Helical" evidence="8">
    <location>
        <begin position="36"/>
        <end position="54"/>
    </location>
</feature>
<dbReference type="Gene3D" id="1.20.1250.20">
    <property type="entry name" value="MFS general substrate transporter like domains"/>
    <property type="match status" value="1"/>
</dbReference>
<evidence type="ECO:0000256" key="2">
    <source>
        <dbReference type="ARBA" id="ARBA00022448"/>
    </source>
</evidence>
<dbReference type="PANTHER" id="PTHR42718:SF43">
    <property type="entry name" value="LINCOMYCIN RESISTANCE PROTEIN LMRB"/>
    <property type="match status" value="1"/>
</dbReference>
<dbReference type="GO" id="GO:0005886">
    <property type="term" value="C:plasma membrane"/>
    <property type="evidence" value="ECO:0007669"/>
    <property type="project" value="UniProtKB-SubCell"/>
</dbReference>
<feature type="transmembrane region" description="Helical" evidence="8">
    <location>
        <begin position="154"/>
        <end position="173"/>
    </location>
</feature>
<feature type="transmembrane region" description="Helical" evidence="8">
    <location>
        <begin position="96"/>
        <end position="116"/>
    </location>
</feature>
<dbReference type="InterPro" id="IPR036259">
    <property type="entry name" value="MFS_trans_sf"/>
</dbReference>
<dbReference type="CDD" id="cd17503">
    <property type="entry name" value="MFS_LmrB_MDR_like"/>
    <property type="match status" value="1"/>
</dbReference>
<reference evidence="10 11" key="1">
    <citation type="journal article" date="2019" name="Appl. Environ. Microbiol.">
        <title>Genetic determinants of hydroxycinnamic acid metabolism in heterofermentative lactobacilli.</title>
        <authorList>
            <person name="Gaur G."/>
            <person name="Oh J.H."/>
            <person name="Filannino P."/>
            <person name="Gobbetti M."/>
            <person name="van Pijkeren J.P."/>
            <person name="Ganzle M.G."/>
        </authorList>
    </citation>
    <scope>NUCLEOTIDE SEQUENCE [LARGE SCALE GENOMIC DNA]</scope>
    <source>
        <strain evidence="10 11">C5</strain>
    </source>
</reference>
<dbReference type="InterPro" id="IPR004638">
    <property type="entry name" value="EmrB-like"/>
</dbReference>
<dbReference type="InterPro" id="IPR011701">
    <property type="entry name" value="MFS"/>
</dbReference>
<accession>A0A6N9I397</accession>
<dbReference type="Pfam" id="PF07690">
    <property type="entry name" value="MFS_1"/>
    <property type="match status" value="1"/>
</dbReference>
<feature type="transmembrane region" description="Helical" evidence="8">
    <location>
        <begin position="185"/>
        <end position="206"/>
    </location>
</feature>
<feature type="transmembrane region" description="Helical" evidence="8">
    <location>
        <begin position="212"/>
        <end position="232"/>
    </location>
</feature>
<dbReference type="Gene3D" id="1.20.1720.10">
    <property type="entry name" value="Multidrug resistance protein D"/>
    <property type="match status" value="1"/>
</dbReference>
<evidence type="ECO:0000256" key="8">
    <source>
        <dbReference type="SAM" id="Phobius"/>
    </source>
</evidence>
<dbReference type="GO" id="GO:0022857">
    <property type="term" value="F:transmembrane transporter activity"/>
    <property type="evidence" value="ECO:0007669"/>
    <property type="project" value="InterPro"/>
</dbReference>
<evidence type="ECO:0000259" key="9">
    <source>
        <dbReference type="PROSITE" id="PS50850"/>
    </source>
</evidence>
<comment type="caution">
    <text evidence="10">The sequence shown here is derived from an EMBL/GenBank/DDBJ whole genome shotgun (WGS) entry which is preliminary data.</text>
</comment>
<dbReference type="RefSeq" id="WP_161003943.1">
    <property type="nucleotide sequence ID" value="NZ_WEZQ01000014.1"/>
</dbReference>
<evidence type="ECO:0000313" key="11">
    <source>
        <dbReference type="Proteomes" id="UP000449209"/>
    </source>
</evidence>
<evidence type="ECO:0000256" key="5">
    <source>
        <dbReference type="ARBA" id="ARBA00022989"/>
    </source>
</evidence>
<dbReference type="PRINTS" id="PR01036">
    <property type="entry name" value="TCRTETB"/>
</dbReference>
<evidence type="ECO:0000256" key="3">
    <source>
        <dbReference type="ARBA" id="ARBA00022475"/>
    </source>
</evidence>
<keyword evidence="3" id="KW-1003">Cell membrane</keyword>
<dbReference type="PROSITE" id="PS50850">
    <property type="entry name" value="MFS"/>
    <property type="match status" value="1"/>
</dbReference>
<dbReference type="PANTHER" id="PTHR42718">
    <property type="entry name" value="MAJOR FACILITATOR SUPERFAMILY MULTIDRUG TRANSPORTER MFSC"/>
    <property type="match status" value="1"/>
</dbReference>
<evidence type="ECO:0000313" key="10">
    <source>
        <dbReference type="EMBL" id="MYV17435.1"/>
    </source>
</evidence>